<dbReference type="AlphaFoldDB" id="A0A9Q0KL97"/>
<evidence type="ECO:0000256" key="4">
    <source>
        <dbReference type="RuleBase" id="RU003858"/>
    </source>
</evidence>
<dbReference type="InterPro" id="IPR045242">
    <property type="entry name" value="Syntaxin"/>
</dbReference>
<dbReference type="FunFam" id="1.20.5.110:FF:000008">
    <property type="entry name" value="Syntaxin 132"/>
    <property type="match status" value="1"/>
</dbReference>
<dbReference type="PROSITE" id="PS00914">
    <property type="entry name" value="SYNTAXIN"/>
    <property type="match status" value="1"/>
</dbReference>
<dbReference type="OrthoDB" id="10255013at2759"/>
<dbReference type="PANTHER" id="PTHR19957">
    <property type="entry name" value="SYNTAXIN"/>
    <property type="match status" value="1"/>
</dbReference>
<evidence type="ECO:0000313" key="9">
    <source>
        <dbReference type="Proteomes" id="UP001141806"/>
    </source>
</evidence>
<dbReference type="GO" id="GO:0006887">
    <property type="term" value="P:exocytosis"/>
    <property type="evidence" value="ECO:0007669"/>
    <property type="project" value="TreeGrafter"/>
</dbReference>
<evidence type="ECO:0000256" key="2">
    <source>
        <dbReference type="ARBA" id="ARBA00022448"/>
    </source>
</evidence>
<dbReference type="SMART" id="SM00397">
    <property type="entry name" value="t_SNARE"/>
    <property type="match status" value="1"/>
</dbReference>
<dbReference type="Pfam" id="PF05739">
    <property type="entry name" value="SNARE"/>
    <property type="match status" value="1"/>
</dbReference>
<dbReference type="CDD" id="cd15848">
    <property type="entry name" value="SNARE_syntaxin1-like"/>
    <property type="match status" value="1"/>
</dbReference>
<gene>
    <name evidence="8" type="ORF">NE237_005408</name>
</gene>
<dbReference type="InterPro" id="IPR000727">
    <property type="entry name" value="T_SNARE_dom"/>
</dbReference>
<keyword evidence="2" id="KW-0813">Transport</keyword>
<sequence length="302" mass="35231">MELGSNTDKIETRKEENKNDLSNLELGMNLDKFFKDVERIKDEHKEVEKLYQRLQHSHEKSKTLQDAKSVKELRSDMDSDVSATLMKAKLIKDRLEALERANAANRSLPGCGPGSSSDRTRNSVVNGLKKKLKDFMDGFNRLREQISDEYRETVEQRYYKVTGEKPDDRTVELLISTGESETFLQKAIQEQRRGQIMEMIWEIEERHDAMKEMERSLEELHQVFLDMATMVEQQGEELNDIESQVARANSYVRDSTQQLQTVKKTQQKMRKWNCISIILLIILIFLILSPIFVGVINKKERD</sequence>
<keyword evidence="6" id="KW-0472">Membrane</keyword>
<dbReference type="GO" id="GO:0048278">
    <property type="term" value="P:vesicle docking"/>
    <property type="evidence" value="ECO:0007669"/>
    <property type="project" value="TreeGrafter"/>
</dbReference>
<keyword evidence="6" id="KW-0812">Transmembrane</keyword>
<proteinExistence type="inferred from homology"/>
<evidence type="ECO:0000256" key="1">
    <source>
        <dbReference type="ARBA" id="ARBA00009063"/>
    </source>
</evidence>
<protein>
    <recommendedName>
        <fullName evidence="7">t-SNARE coiled-coil homology domain-containing protein</fullName>
    </recommendedName>
</protein>
<evidence type="ECO:0000256" key="3">
    <source>
        <dbReference type="ARBA" id="ARBA00022927"/>
    </source>
</evidence>
<reference evidence="8" key="1">
    <citation type="journal article" date="2023" name="Plant J.">
        <title>The genome of the king protea, Protea cynaroides.</title>
        <authorList>
            <person name="Chang J."/>
            <person name="Duong T.A."/>
            <person name="Schoeman C."/>
            <person name="Ma X."/>
            <person name="Roodt D."/>
            <person name="Barker N."/>
            <person name="Li Z."/>
            <person name="Van de Peer Y."/>
            <person name="Mizrachi E."/>
        </authorList>
    </citation>
    <scope>NUCLEOTIDE SEQUENCE</scope>
    <source>
        <tissue evidence="8">Young leaves</tissue>
    </source>
</reference>
<keyword evidence="3" id="KW-0653">Protein transport</keyword>
<dbReference type="CDD" id="cd00179">
    <property type="entry name" value="SynN"/>
    <property type="match status" value="1"/>
</dbReference>
<evidence type="ECO:0000256" key="6">
    <source>
        <dbReference type="SAM" id="Phobius"/>
    </source>
</evidence>
<dbReference type="GO" id="GO:0012505">
    <property type="term" value="C:endomembrane system"/>
    <property type="evidence" value="ECO:0007669"/>
    <property type="project" value="TreeGrafter"/>
</dbReference>
<dbReference type="Pfam" id="PF00804">
    <property type="entry name" value="Syntaxin"/>
    <property type="match status" value="1"/>
</dbReference>
<dbReference type="SMART" id="SM00503">
    <property type="entry name" value="SynN"/>
    <property type="match status" value="1"/>
</dbReference>
<comment type="caution">
    <text evidence="8">The sequence shown here is derived from an EMBL/GenBank/DDBJ whole genome shotgun (WGS) entry which is preliminary data.</text>
</comment>
<feature type="coiled-coil region" evidence="5">
    <location>
        <begin position="30"/>
        <end position="57"/>
    </location>
</feature>
<feature type="domain" description="T-SNARE coiled-coil homology" evidence="7">
    <location>
        <begin position="204"/>
        <end position="262"/>
    </location>
</feature>
<dbReference type="InterPro" id="IPR006012">
    <property type="entry name" value="Syntaxin/epimorphin_CS"/>
</dbReference>
<dbReference type="FunFam" id="1.20.58.70:FF:000003">
    <property type="entry name" value="Qa-SNARE, Sso1/Syntaxin1-type, SYP12A-group"/>
    <property type="match status" value="1"/>
</dbReference>
<dbReference type="PROSITE" id="PS50192">
    <property type="entry name" value="T_SNARE"/>
    <property type="match status" value="1"/>
</dbReference>
<feature type="transmembrane region" description="Helical" evidence="6">
    <location>
        <begin position="272"/>
        <end position="296"/>
    </location>
</feature>
<dbReference type="PANTHER" id="PTHR19957:SF80">
    <property type="entry name" value="SYNTAXIN-121"/>
    <property type="match status" value="1"/>
</dbReference>
<dbReference type="InterPro" id="IPR006011">
    <property type="entry name" value="Syntaxin_N"/>
</dbReference>
<dbReference type="SUPFAM" id="SSF47661">
    <property type="entry name" value="t-snare proteins"/>
    <property type="match status" value="1"/>
</dbReference>
<organism evidence="8 9">
    <name type="scientific">Protea cynaroides</name>
    <dbReference type="NCBI Taxonomy" id="273540"/>
    <lineage>
        <taxon>Eukaryota</taxon>
        <taxon>Viridiplantae</taxon>
        <taxon>Streptophyta</taxon>
        <taxon>Embryophyta</taxon>
        <taxon>Tracheophyta</taxon>
        <taxon>Spermatophyta</taxon>
        <taxon>Magnoliopsida</taxon>
        <taxon>Proteales</taxon>
        <taxon>Proteaceae</taxon>
        <taxon>Protea</taxon>
    </lineage>
</organism>
<dbReference type="GO" id="GO:0005886">
    <property type="term" value="C:plasma membrane"/>
    <property type="evidence" value="ECO:0007669"/>
    <property type="project" value="TreeGrafter"/>
</dbReference>
<keyword evidence="9" id="KW-1185">Reference proteome</keyword>
<dbReference type="Proteomes" id="UP001141806">
    <property type="component" value="Unassembled WGS sequence"/>
</dbReference>
<dbReference type="Gene3D" id="1.20.5.110">
    <property type="match status" value="1"/>
</dbReference>
<dbReference type="EMBL" id="JAMYWD010000005">
    <property type="protein sequence ID" value="KAJ4972309.1"/>
    <property type="molecule type" value="Genomic_DNA"/>
</dbReference>
<dbReference type="InterPro" id="IPR010989">
    <property type="entry name" value="SNARE"/>
</dbReference>
<dbReference type="GO" id="GO:0031201">
    <property type="term" value="C:SNARE complex"/>
    <property type="evidence" value="ECO:0007669"/>
    <property type="project" value="TreeGrafter"/>
</dbReference>
<evidence type="ECO:0000259" key="7">
    <source>
        <dbReference type="PROSITE" id="PS50192"/>
    </source>
</evidence>
<evidence type="ECO:0000256" key="5">
    <source>
        <dbReference type="SAM" id="Coils"/>
    </source>
</evidence>
<dbReference type="GO" id="GO:0006906">
    <property type="term" value="P:vesicle fusion"/>
    <property type="evidence" value="ECO:0007669"/>
    <property type="project" value="TreeGrafter"/>
</dbReference>
<dbReference type="Gene3D" id="1.20.58.70">
    <property type="match status" value="1"/>
</dbReference>
<accession>A0A9Q0KL97</accession>
<keyword evidence="6" id="KW-1133">Transmembrane helix</keyword>
<evidence type="ECO:0000313" key="8">
    <source>
        <dbReference type="EMBL" id="KAJ4972309.1"/>
    </source>
</evidence>
<name>A0A9Q0KL97_9MAGN</name>
<keyword evidence="5" id="KW-0175">Coiled coil</keyword>
<dbReference type="GO" id="GO:0006886">
    <property type="term" value="P:intracellular protein transport"/>
    <property type="evidence" value="ECO:0007669"/>
    <property type="project" value="InterPro"/>
</dbReference>
<dbReference type="GO" id="GO:0005484">
    <property type="term" value="F:SNAP receptor activity"/>
    <property type="evidence" value="ECO:0007669"/>
    <property type="project" value="InterPro"/>
</dbReference>
<comment type="similarity">
    <text evidence="1 4">Belongs to the syntaxin family.</text>
</comment>
<dbReference type="GO" id="GO:0000149">
    <property type="term" value="F:SNARE binding"/>
    <property type="evidence" value="ECO:0007669"/>
    <property type="project" value="TreeGrafter"/>
</dbReference>